<dbReference type="Pfam" id="PF00881">
    <property type="entry name" value="Nitroreductase"/>
    <property type="match status" value="1"/>
</dbReference>
<evidence type="ECO:0000256" key="2">
    <source>
        <dbReference type="ARBA" id="ARBA00022630"/>
    </source>
</evidence>
<dbReference type="GO" id="GO:0008752">
    <property type="term" value="F:FMN reductase [NAD(P)H] activity"/>
    <property type="evidence" value="ECO:0007669"/>
    <property type="project" value="UniProtKB-EC"/>
</dbReference>
<protein>
    <submittedName>
        <fullName evidence="6">Putative nitroreductase</fullName>
        <ecNumber evidence="6">1.5.1.39</ecNumber>
    </submittedName>
</protein>
<feature type="domain" description="Nitroreductase" evidence="5">
    <location>
        <begin position="7"/>
        <end position="112"/>
    </location>
</feature>
<dbReference type="SUPFAM" id="SSF55469">
    <property type="entry name" value="FMN-dependent nitroreductase-like"/>
    <property type="match status" value="1"/>
</dbReference>
<evidence type="ECO:0000313" key="7">
    <source>
        <dbReference type="Proteomes" id="UP000073485"/>
    </source>
</evidence>
<dbReference type="Gene3D" id="3.40.109.10">
    <property type="entry name" value="NADH Oxidase"/>
    <property type="match status" value="1"/>
</dbReference>
<evidence type="ECO:0000259" key="5">
    <source>
        <dbReference type="Pfam" id="PF00881"/>
    </source>
</evidence>
<dbReference type="EC" id="1.5.1.39" evidence="6"/>
<dbReference type="PANTHER" id="PTHR43425:SF2">
    <property type="entry name" value="OXYGEN-INSENSITIVE NADPH NITROREDUCTASE"/>
    <property type="match status" value="1"/>
</dbReference>
<name>A0A0Z8DLL5_STRSU</name>
<dbReference type="PANTHER" id="PTHR43425">
    <property type="entry name" value="OXYGEN-INSENSITIVE NADPH NITROREDUCTASE"/>
    <property type="match status" value="1"/>
</dbReference>
<keyword evidence="4 6" id="KW-0560">Oxidoreductase</keyword>
<keyword evidence="3" id="KW-0288">FMN</keyword>
<evidence type="ECO:0000256" key="3">
    <source>
        <dbReference type="ARBA" id="ARBA00022643"/>
    </source>
</evidence>
<evidence type="ECO:0000313" key="6">
    <source>
        <dbReference type="EMBL" id="CYU99725.1"/>
    </source>
</evidence>
<organism evidence="6 7">
    <name type="scientific">Streptococcus suis</name>
    <dbReference type="NCBI Taxonomy" id="1307"/>
    <lineage>
        <taxon>Bacteria</taxon>
        <taxon>Bacillati</taxon>
        <taxon>Bacillota</taxon>
        <taxon>Bacilli</taxon>
        <taxon>Lactobacillales</taxon>
        <taxon>Streptococcaceae</taxon>
        <taxon>Streptococcus</taxon>
    </lineage>
</organism>
<accession>A0A0Z8DLL5</accession>
<reference evidence="6 7" key="1">
    <citation type="submission" date="2016-02" db="EMBL/GenBank/DDBJ databases">
        <authorList>
            <consortium name="Pathogen Informatics"/>
        </authorList>
    </citation>
    <scope>NUCLEOTIDE SEQUENCE [LARGE SCALE GENOMIC DNA]</scope>
    <source>
        <strain evidence="6 7">LSS48</strain>
    </source>
</reference>
<dbReference type="AlphaFoldDB" id="A0A0Z8DLL5"/>
<proteinExistence type="inferred from homology"/>
<keyword evidence="2" id="KW-0285">Flavoprotein</keyword>
<sequence>MVQSEEKKQALYDLVPQPAILQAQAILVFVGDHNRASKAAQLHGSDFDAKGTENLLISSVDASLAGQNAFLAAESLGYGGVFIGMIRHKALAIAELFNLPDYTYPIFCIALGRPAQNHPVKPRLASEAIVFQEEYVEQGVEVIQAYDQVQTAYAGARQTETWSERMVAQFGQPEQPETKSILEKNKLL</sequence>
<dbReference type="InterPro" id="IPR016446">
    <property type="entry name" value="Flavin_OxRdtase_Frp"/>
</dbReference>
<dbReference type="InterPro" id="IPR000415">
    <property type="entry name" value="Nitroreductase-like"/>
</dbReference>
<evidence type="ECO:0000256" key="1">
    <source>
        <dbReference type="ARBA" id="ARBA00008366"/>
    </source>
</evidence>
<comment type="similarity">
    <text evidence="1">Belongs to the flavin oxidoreductase frp family.</text>
</comment>
<evidence type="ECO:0000256" key="4">
    <source>
        <dbReference type="ARBA" id="ARBA00023002"/>
    </source>
</evidence>
<dbReference type="InterPro" id="IPR029479">
    <property type="entry name" value="Nitroreductase"/>
</dbReference>
<gene>
    <name evidence="6" type="primary">nfrA2</name>
    <name evidence="6" type="ORF">ERS132410_01629</name>
</gene>
<dbReference type="Proteomes" id="UP000073485">
    <property type="component" value="Unassembled WGS sequence"/>
</dbReference>
<dbReference type="EMBL" id="FIGO01000009">
    <property type="protein sequence ID" value="CYU99725.1"/>
    <property type="molecule type" value="Genomic_DNA"/>
</dbReference>